<proteinExistence type="predicted"/>
<evidence type="ECO:0000313" key="2">
    <source>
        <dbReference type="EMBL" id="KAK8775824.1"/>
    </source>
</evidence>
<dbReference type="EMBL" id="JARKHS020013673">
    <property type="protein sequence ID" value="KAK8775824.1"/>
    <property type="molecule type" value="Genomic_DNA"/>
</dbReference>
<feature type="compositionally biased region" description="Basic and acidic residues" evidence="1">
    <location>
        <begin position="1"/>
        <end position="14"/>
    </location>
</feature>
<feature type="region of interest" description="Disordered" evidence="1">
    <location>
        <begin position="1"/>
        <end position="30"/>
    </location>
</feature>
<protein>
    <submittedName>
        <fullName evidence="2">Uncharacterized protein</fullName>
    </submittedName>
</protein>
<accession>A0AAQ4ELZ5</accession>
<reference evidence="2 3" key="1">
    <citation type="journal article" date="2023" name="Arcadia Sci">
        <title>De novo assembly of a long-read Amblyomma americanum tick genome.</title>
        <authorList>
            <person name="Chou S."/>
            <person name="Poskanzer K.E."/>
            <person name="Rollins M."/>
            <person name="Thuy-Boun P.S."/>
        </authorList>
    </citation>
    <scope>NUCLEOTIDE SEQUENCE [LARGE SCALE GENOMIC DNA]</scope>
    <source>
        <strain evidence="2">F_SG_1</strain>
        <tissue evidence="2">Salivary glands</tissue>
    </source>
</reference>
<organism evidence="2 3">
    <name type="scientific">Amblyomma americanum</name>
    <name type="common">Lone star tick</name>
    <dbReference type="NCBI Taxonomy" id="6943"/>
    <lineage>
        <taxon>Eukaryota</taxon>
        <taxon>Metazoa</taxon>
        <taxon>Ecdysozoa</taxon>
        <taxon>Arthropoda</taxon>
        <taxon>Chelicerata</taxon>
        <taxon>Arachnida</taxon>
        <taxon>Acari</taxon>
        <taxon>Parasitiformes</taxon>
        <taxon>Ixodida</taxon>
        <taxon>Ixodoidea</taxon>
        <taxon>Ixodidae</taxon>
        <taxon>Amblyomminae</taxon>
        <taxon>Amblyomma</taxon>
    </lineage>
</organism>
<comment type="caution">
    <text evidence="2">The sequence shown here is derived from an EMBL/GenBank/DDBJ whole genome shotgun (WGS) entry which is preliminary data.</text>
</comment>
<gene>
    <name evidence="2" type="ORF">V5799_030822</name>
</gene>
<feature type="compositionally biased region" description="Basic residues" evidence="1">
    <location>
        <begin position="15"/>
        <end position="30"/>
    </location>
</feature>
<evidence type="ECO:0000313" key="3">
    <source>
        <dbReference type="Proteomes" id="UP001321473"/>
    </source>
</evidence>
<keyword evidence="3" id="KW-1185">Reference proteome</keyword>
<dbReference type="Proteomes" id="UP001321473">
    <property type="component" value="Unassembled WGS sequence"/>
</dbReference>
<name>A0AAQ4ELZ5_AMBAM</name>
<feature type="compositionally biased region" description="Low complexity" evidence="1">
    <location>
        <begin position="128"/>
        <end position="143"/>
    </location>
</feature>
<dbReference type="AlphaFoldDB" id="A0AAQ4ELZ5"/>
<feature type="region of interest" description="Disordered" evidence="1">
    <location>
        <begin position="51"/>
        <end position="93"/>
    </location>
</feature>
<evidence type="ECO:0000256" key="1">
    <source>
        <dbReference type="SAM" id="MobiDB-lite"/>
    </source>
</evidence>
<feature type="compositionally biased region" description="Low complexity" evidence="1">
    <location>
        <begin position="80"/>
        <end position="93"/>
    </location>
</feature>
<sequence>MERQGQRNRPELGRKRLPVRQGRHGTTHRLKGGFTFPLLCDNASGHCALKSTRRETTPPCGVLQENSESEKRTQHPHCQSTPSSAPSTSDTAVTWPSCAATLGVQHLRGRDPQQPYLPPDHQETSQVLLTPPSELSPPSARGR</sequence>
<feature type="region of interest" description="Disordered" evidence="1">
    <location>
        <begin position="106"/>
        <end position="143"/>
    </location>
</feature>